<comment type="cofactor">
    <cofactor evidence="1">
        <name>a divalent metal cation</name>
        <dbReference type="ChEBI" id="CHEBI:60240"/>
    </cofactor>
</comment>
<organism evidence="4 5">
    <name type="scientific">Lagenidium giganteum</name>
    <dbReference type="NCBI Taxonomy" id="4803"/>
    <lineage>
        <taxon>Eukaryota</taxon>
        <taxon>Sar</taxon>
        <taxon>Stramenopiles</taxon>
        <taxon>Oomycota</taxon>
        <taxon>Peronosporomycetes</taxon>
        <taxon>Pythiales</taxon>
        <taxon>Pythiaceae</taxon>
    </lineage>
</organism>
<accession>A0AAV2YJX8</accession>
<keyword evidence="5" id="KW-1185">Reference proteome</keyword>
<evidence type="ECO:0000256" key="1">
    <source>
        <dbReference type="ARBA" id="ARBA00001968"/>
    </source>
</evidence>
<feature type="domain" description="DDE Tnp4" evidence="3">
    <location>
        <begin position="105"/>
        <end position="217"/>
    </location>
</feature>
<dbReference type="AlphaFoldDB" id="A0AAV2YJX8"/>
<dbReference type="Pfam" id="PF13359">
    <property type="entry name" value="DDE_Tnp_4"/>
    <property type="match status" value="1"/>
</dbReference>
<dbReference type="Proteomes" id="UP001146120">
    <property type="component" value="Unassembled WGS sequence"/>
</dbReference>
<evidence type="ECO:0000313" key="5">
    <source>
        <dbReference type="Proteomes" id="UP001146120"/>
    </source>
</evidence>
<sequence>MRFTITQICYLAYPFSLGDNVVTSERDQLPSTEALVIVCQNVAERCRWIVLQSEFYRSAPALSRIFSHTVLILETTQAQMMRFHKTLLETRIDEDASSGTRRENLQRAVYSWYKRRHCLAWQAVCTPDGMCIALFGPMDGRRHDAIVMRESRINEQLARNPAFNGKVLYGDGGYTCSGHVYKPRDAEGDEYQATLNSIMSSRRLVVEWLFEDIKMQWPQRNWYD</sequence>
<gene>
    <name evidence="4" type="ORF">N0F65_006568</name>
</gene>
<dbReference type="GO" id="GO:0046872">
    <property type="term" value="F:metal ion binding"/>
    <property type="evidence" value="ECO:0007669"/>
    <property type="project" value="UniProtKB-KW"/>
</dbReference>
<dbReference type="EMBL" id="DAKRPA010000210">
    <property type="protein sequence ID" value="DAZ95315.1"/>
    <property type="molecule type" value="Genomic_DNA"/>
</dbReference>
<name>A0AAV2YJX8_9STRA</name>
<evidence type="ECO:0000259" key="3">
    <source>
        <dbReference type="Pfam" id="PF13359"/>
    </source>
</evidence>
<reference evidence="4" key="1">
    <citation type="submission" date="2022-11" db="EMBL/GenBank/DDBJ databases">
        <authorList>
            <person name="Morgan W.R."/>
            <person name="Tartar A."/>
        </authorList>
    </citation>
    <scope>NUCLEOTIDE SEQUENCE</scope>
    <source>
        <strain evidence="4">ARSEF 373</strain>
    </source>
</reference>
<comment type="caution">
    <text evidence="4">The sequence shown here is derived from an EMBL/GenBank/DDBJ whole genome shotgun (WGS) entry which is preliminary data.</text>
</comment>
<evidence type="ECO:0000313" key="4">
    <source>
        <dbReference type="EMBL" id="DAZ95315.1"/>
    </source>
</evidence>
<proteinExistence type="predicted"/>
<protein>
    <recommendedName>
        <fullName evidence="3">DDE Tnp4 domain-containing protein</fullName>
    </recommendedName>
</protein>
<dbReference type="InterPro" id="IPR027806">
    <property type="entry name" value="HARBI1_dom"/>
</dbReference>
<keyword evidence="2" id="KW-0479">Metal-binding</keyword>
<evidence type="ECO:0000256" key="2">
    <source>
        <dbReference type="ARBA" id="ARBA00022723"/>
    </source>
</evidence>
<reference evidence="4" key="2">
    <citation type="journal article" date="2023" name="Microbiol Resour">
        <title>Decontamination and Annotation of the Draft Genome Sequence of the Oomycete Lagenidium giganteum ARSEF 373.</title>
        <authorList>
            <person name="Morgan W.R."/>
            <person name="Tartar A."/>
        </authorList>
    </citation>
    <scope>NUCLEOTIDE SEQUENCE</scope>
    <source>
        <strain evidence="4">ARSEF 373</strain>
    </source>
</reference>